<sequence length="439" mass="48009">MRRTPEAAQLKVSDVVGLPPFLEAPWQLLTPTADLSAPVRWVHTIDDPRPAALLQGQEFVLSTLSRFTEERTDLVASLRTYLNDLDSVQTSALAVEILSDRHRLLQALRTVVEERLSETERCLPVILFTEQVRFVDITEHFHRFLVARHIAHESSADSYDPLLEASTHLIGDIAGGQLDSVEEAAQRSQMLGMAATAHYRSLLLRFRPTRTLAAAERSRAHEMVAQTVRAVSSRSQTRALAGESPFNDLGILLALPHGAGDSAESTFCTALRHATDAARAPDALPTFVIASGNPSSTILGAVAELESAHHVLSSLETVLPRSERFPGLSDAAADRGYWKASDLGALGLVARLNDPEAARWFVSAQLGRIRGPHAAELRSLIRALASPTGTKAELASQLGISRPTLYSRMRRLERLIGRKLDDDVLQALHLALLVEDLHC</sequence>
<organism evidence="3 4">
    <name type="scientific">Garicola koreensis</name>
    <dbReference type="NCBI Taxonomy" id="1262554"/>
    <lineage>
        <taxon>Bacteria</taxon>
        <taxon>Bacillati</taxon>
        <taxon>Actinomycetota</taxon>
        <taxon>Actinomycetes</taxon>
        <taxon>Micrococcales</taxon>
        <taxon>Micrococcaceae</taxon>
        <taxon>Garicola</taxon>
    </lineage>
</organism>
<dbReference type="AlphaFoldDB" id="A0A7W5U118"/>
<protein>
    <recommendedName>
        <fullName evidence="5">PucR family transcriptional regulator</fullName>
    </recommendedName>
</protein>
<feature type="domain" description="PucR C-terminal helix-turn-helix" evidence="2">
    <location>
        <begin position="383"/>
        <end position="433"/>
    </location>
</feature>
<dbReference type="EMBL" id="JACIBT010000001">
    <property type="protein sequence ID" value="MBB3667291.1"/>
    <property type="molecule type" value="Genomic_DNA"/>
</dbReference>
<dbReference type="Pfam" id="PF13556">
    <property type="entry name" value="HTH_30"/>
    <property type="match status" value="1"/>
</dbReference>
<evidence type="ECO:0000259" key="2">
    <source>
        <dbReference type="Pfam" id="PF13556"/>
    </source>
</evidence>
<dbReference type="PANTHER" id="PTHR33744">
    <property type="entry name" value="CARBOHYDRATE DIACID REGULATOR"/>
    <property type="match status" value="1"/>
</dbReference>
<feature type="domain" description="Purine catabolism PurC-like" evidence="1">
    <location>
        <begin position="14"/>
        <end position="144"/>
    </location>
</feature>
<name>A0A7W5U118_9MICC</name>
<proteinExistence type="predicted"/>
<reference evidence="3 4" key="1">
    <citation type="submission" date="2020-08" db="EMBL/GenBank/DDBJ databases">
        <title>Sequencing the genomes of 1000 actinobacteria strains.</title>
        <authorList>
            <person name="Klenk H.-P."/>
        </authorList>
    </citation>
    <scope>NUCLEOTIDE SEQUENCE [LARGE SCALE GENOMIC DNA]</scope>
    <source>
        <strain evidence="3 4">DSM 28238</strain>
    </source>
</reference>
<dbReference type="InterPro" id="IPR025736">
    <property type="entry name" value="PucR_C-HTH_dom"/>
</dbReference>
<keyword evidence="4" id="KW-1185">Reference proteome</keyword>
<dbReference type="RefSeq" id="WP_183357627.1">
    <property type="nucleotide sequence ID" value="NZ_BAABKR010000001.1"/>
</dbReference>
<evidence type="ECO:0000313" key="3">
    <source>
        <dbReference type="EMBL" id="MBB3667291.1"/>
    </source>
</evidence>
<dbReference type="PANTHER" id="PTHR33744:SF1">
    <property type="entry name" value="DNA-BINDING TRANSCRIPTIONAL ACTIVATOR ADER"/>
    <property type="match status" value="1"/>
</dbReference>
<gene>
    <name evidence="3" type="ORF">FHX47_000884</name>
</gene>
<dbReference type="Proteomes" id="UP000547528">
    <property type="component" value="Unassembled WGS sequence"/>
</dbReference>
<dbReference type="Pfam" id="PF07905">
    <property type="entry name" value="PucR"/>
    <property type="match status" value="1"/>
</dbReference>
<evidence type="ECO:0000259" key="1">
    <source>
        <dbReference type="Pfam" id="PF07905"/>
    </source>
</evidence>
<evidence type="ECO:0008006" key="5">
    <source>
        <dbReference type="Google" id="ProtNLM"/>
    </source>
</evidence>
<accession>A0A7W5U118</accession>
<dbReference type="Gene3D" id="1.10.10.2840">
    <property type="entry name" value="PucR C-terminal helix-turn-helix domain"/>
    <property type="match status" value="1"/>
</dbReference>
<dbReference type="InterPro" id="IPR012914">
    <property type="entry name" value="PucR_dom"/>
</dbReference>
<dbReference type="InterPro" id="IPR051448">
    <property type="entry name" value="CdaR-like_regulators"/>
</dbReference>
<evidence type="ECO:0000313" key="4">
    <source>
        <dbReference type="Proteomes" id="UP000547528"/>
    </source>
</evidence>
<comment type="caution">
    <text evidence="3">The sequence shown here is derived from an EMBL/GenBank/DDBJ whole genome shotgun (WGS) entry which is preliminary data.</text>
</comment>
<dbReference type="InterPro" id="IPR042070">
    <property type="entry name" value="PucR_C-HTH_sf"/>
</dbReference>